<dbReference type="AlphaFoldDB" id="Q9DFK0"/>
<proteinExistence type="evidence at transcript level"/>
<accession>Q9DFK0</accession>
<organism evidence="1">
    <name type="scientific">Gillichthys mirabilis</name>
    <name type="common">Long-jawed mudsucker</name>
    <dbReference type="NCBI Taxonomy" id="8222"/>
    <lineage>
        <taxon>Eukaryota</taxon>
        <taxon>Metazoa</taxon>
        <taxon>Chordata</taxon>
        <taxon>Craniata</taxon>
        <taxon>Vertebrata</taxon>
        <taxon>Euteleostomi</taxon>
        <taxon>Actinopterygii</taxon>
        <taxon>Neopterygii</taxon>
        <taxon>Teleostei</taxon>
        <taxon>Neoteleostei</taxon>
        <taxon>Acanthomorphata</taxon>
        <taxon>Gobiaria</taxon>
        <taxon>Gobiiformes</taxon>
        <taxon>Gobioidei</taxon>
        <taxon>Gobiidae</taxon>
        <taxon>Gobionellinae</taxon>
        <taxon>Gillichthys</taxon>
    </lineage>
</organism>
<feature type="non-terminal residue" evidence="1">
    <location>
        <position position="1"/>
    </location>
</feature>
<name>Q9DFK0_GILMI</name>
<protein>
    <submittedName>
        <fullName evidence="1">Threonine deaminase</fullName>
    </submittedName>
</protein>
<reference evidence="1" key="1">
    <citation type="journal article" date="2001" name="Proc. Natl. Acad. Sci. U.S.A.">
        <title>Hypoxia-induced gene expression profiling in the euryoxic fish Gillichthys mirabilis.</title>
        <authorList>
            <person name="Gracey A.Y."/>
            <person name="Troll J.V."/>
            <person name="Somero G.N."/>
        </authorList>
    </citation>
    <scope>NUCLEOTIDE SEQUENCE</scope>
    <source>
        <tissue evidence="1">Skeletal white muscle</tissue>
    </source>
</reference>
<evidence type="ECO:0000313" key="1">
    <source>
        <dbReference type="EMBL" id="AAG13355.1"/>
    </source>
</evidence>
<dbReference type="EMBL" id="AF266236">
    <property type="protein sequence ID" value="AAG13355.1"/>
    <property type="molecule type" value="mRNA"/>
</dbReference>
<sequence>PQTDILFYHLLPDVIYAYHNGTGNTVYMMLLPYFVGICLY</sequence>